<dbReference type="InterPro" id="IPR036318">
    <property type="entry name" value="FAD-bd_PCMH-like_sf"/>
</dbReference>
<dbReference type="Pfam" id="PF01565">
    <property type="entry name" value="FAD_binding_4"/>
    <property type="match status" value="1"/>
</dbReference>
<dbReference type="EMBL" id="JBFALK010000006">
    <property type="protein sequence ID" value="MEV0969551.1"/>
    <property type="molecule type" value="Genomic_DNA"/>
</dbReference>
<comment type="similarity">
    <text evidence="2">Belongs to the oxygen-dependent FAD-linked oxidoreductase family.</text>
</comment>
<protein>
    <submittedName>
        <fullName evidence="7">FAD-binding oxidoreductase</fullName>
    </submittedName>
</protein>
<dbReference type="Proteomes" id="UP001551675">
    <property type="component" value="Unassembled WGS sequence"/>
</dbReference>
<dbReference type="PANTHER" id="PTHR42973">
    <property type="entry name" value="BINDING OXIDOREDUCTASE, PUTATIVE (AFU_ORTHOLOGUE AFUA_1G17690)-RELATED"/>
    <property type="match status" value="1"/>
</dbReference>
<evidence type="ECO:0000259" key="6">
    <source>
        <dbReference type="PROSITE" id="PS51387"/>
    </source>
</evidence>
<sequence length="419" mass="43809">MRILKPGDTGYEQETGGFNLAVTHRPDVVVPAESAEDVIAAIRHATDAGLPIAIMSTGHGPGLPADGGLLVTTRRMGNVTIDAAARTARVQAGARWGDVIRPASAYGLAPLSGSSPGVGVIGYTVGGGIGLMSRAYGFAADRVRGLEIVTADGRLRHVSAVHEPDLFWALRGGKVTMGVITSMTFDLLPHAHVFGGSLIYPGDSAREVFTAYLDWTRGLPEATTTSVALLRPPGAPPVVAVRVVHAGAGGERVVAPMRAAAPILADTLADMPYRDTHTVYNDPEGPLPSWGRGVLLDDVDADAVLAAADQSLTVVEIRHLGGAMAREAGNVGNAVGGREAAYSLSVHAVCAPEAIKAGDALMEVAGPRPAQVNLLGLTGDALREQLRVAWRPEVIRRLAEIRRAYDPSGVFRFGYPVEE</sequence>
<evidence type="ECO:0000256" key="2">
    <source>
        <dbReference type="ARBA" id="ARBA00005466"/>
    </source>
</evidence>
<dbReference type="PROSITE" id="PS51387">
    <property type="entry name" value="FAD_PCMH"/>
    <property type="match status" value="1"/>
</dbReference>
<gene>
    <name evidence="7" type="ORF">AB0I59_13010</name>
</gene>
<organism evidence="7 8">
    <name type="scientific">Microtetraspora glauca</name>
    <dbReference type="NCBI Taxonomy" id="1996"/>
    <lineage>
        <taxon>Bacteria</taxon>
        <taxon>Bacillati</taxon>
        <taxon>Actinomycetota</taxon>
        <taxon>Actinomycetes</taxon>
        <taxon>Streptosporangiales</taxon>
        <taxon>Streptosporangiaceae</taxon>
        <taxon>Microtetraspora</taxon>
    </lineage>
</organism>
<dbReference type="Gene3D" id="3.30.465.10">
    <property type="match status" value="1"/>
</dbReference>
<evidence type="ECO:0000256" key="1">
    <source>
        <dbReference type="ARBA" id="ARBA00001974"/>
    </source>
</evidence>
<dbReference type="PANTHER" id="PTHR42973:SF39">
    <property type="entry name" value="FAD-BINDING PCMH-TYPE DOMAIN-CONTAINING PROTEIN"/>
    <property type="match status" value="1"/>
</dbReference>
<evidence type="ECO:0000256" key="5">
    <source>
        <dbReference type="ARBA" id="ARBA00023002"/>
    </source>
</evidence>
<evidence type="ECO:0000313" key="7">
    <source>
        <dbReference type="EMBL" id="MEV0969551.1"/>
    </source>
</evidence>
<reference evidence="7 8" key="1">
    <citation type="submission" date="2024-06" db="EMBL/GenBank/DDBJ databases">
        <title>The Natural Products Discovery Center: Release of the First 8490 Sequenced Strains for Exploring Actinobacteria Biosynthetic Diversity.</title>
        <authorList>
            <person name="Kalkreuter E."/>
            <person name="Kautsar S.A."/>
            <person name="Yang D."/>
            <person name="Bader C.D."/>
            <person name="Teijaro C.N."/>
            <person name="Fluegel L."/>
            <person name="Davis C.M."/>
            <person name="Simpson J.R."/>
            <person name="Lauterbach L."/>
            <person name="Steele A.D."/>
            <person name="Gui C."/>
            <person name="Meng S."/>
            <person name="Li G."/>
            <person name="Viehrig K."/>
            <person name="Ye F."/>
            <person name="Su P."/>
            <person name="Kiefer A.F."/>
            <person name="Nichols A."/>
            <person name="Cepeda A.J."/>
            <person name="Yan W."/>
            <person name="Fan B."/>
            <person name="Jiang Y."/>
            <person name="Adhikari A."/>
            <person name="Zheng C.-J."/>
            <person name="Schuster L."/>
            <person name="Cowan T.M."/>
            <person name="Smanski M.J."/>
            <person name="Chevrette M.G."/>
            <person name="De Carvalho L.P.S."/>
            <person name="Shen B."/>
        </authorList>
    </citation>
    <scope>NUCLEOTIDE SEQUENCE [LARGE SCALE GENOMIC DNA]</scope>
    <source>
        <strain evidence="7 8">NPDC050100</strain>
    </source>
</reference>
<dbReference type="InterPro" id="IPR050416">
    <property type="entry name" value="FAD-linked_Oxidoreductase"/>
</dbReference>
<feature type="domain" description="FAD-binding PCMH-type" evidence="6">
    <location>
        <begin position="22"/>
        <end position="190"/>
    </location>
</feature>
<comment type="cofactor">
    <cofactor evidence="1">
        <name>FAD</name>
        <dbReference type="ChEBI" id="CHEBI:57692"/>
    </cofactor>
</comment>
<dbReference type="InterPro" id="IPR016167">
    <property type="entry name" value="FAD-bd_PCMH_sub1"/>
</dbReference>
<accession>A0ABV3GDA5</accession>
<dbReference type="InterPro" id="IPR006093">
    <property type="entry name" value="Oxy_OxRdtase_FAD_BS"/>
</dbReference>
<name>A0ABV3GDA5_MICGL</name>
<keyword evidence="3" id="KW-0285">Flavoprotein</keyword>
<keyword evidence="4" id="KW-0274">FAD</keyword>
<dbReference type="RefSeq" id="WP_358132522.1">
    <property type="nucleotide sequence ID" value="NZ_JBFALK010000006.1"/>
</dbReference>
<comment type="caution">
    <text evidence="7">The sequence shown here is derived from an EMBL/GenBank/DDBJ whole genome shotgun (WGS) entry which is preliminary data.</text>
</comment>
<dbReference type="InterPro" id="IPR016166">
    <property type="entry name" value="FAD-bd_PCMH"/>
</dbReference>
<dbReference type="InterPro" id="IPR006094">
    <property type="entry name" value="Oxid_FAD_bind_N"/>
</dbReference>
<dbReference type="PROSITE" id="PS00862">
    <property type="entry name" value="OX2_COVAL_FAD"/>
    <property type="match status" value="1"/>
</dbReference>
<evidence type="ECO:0000256" key="4">
    <source>
        <dbReference type="ARBA" id="ARBA00022827"/>
    </source>
</evidence>
<keyword evidence="5" id="KW-0560">Oxidoreductase</keyword>
<dbReference type="Gene3D" id="3.30.43.10">
    <property type="entry name" value="Uridine Diphospho-n-acetylenolpyruvylglucosamine Reductase, domain 2"/>
    <property type="match status" value="1"/>
</dbReference>
<proteinExistence type="inferred from homology"/>
<dbReference type="InterPro" id="IPR016169">
    <property type="entry name" value="FAD-bd_PCMH_sub2"/>
</dbReference>
<dbReference type="Gene3D" id="3.40.462.20">
    <property type="match status" value="1"/>
</dbReference>
<evidence type="ECO:0000256" key="3">
    <source>
        <dbReference type="ARBA" id="ARBA00022630"/>
    </source>
</evidence>
<keyword evidence="8" id="KW-1185">Reference proteome</keyword>
<evidence type="ECO:0000313" key="8">
    <source>
        <dbReference type="Proteomes" id="UP001551675"/>
    </source>
</evidence>
<dbReference type="SUPFAM" id="SSF56176">
    <property type="entry name" value="FAD-binding/transporter-associated domain-like"/>
    <property type="match status" value="1"/>
</dbReference>